<evidence type="ECO:0000313" key="2">
    <source>
        <dbReference type="Proteomes" id="UP000013525"/>
    </source>
</evidence>
<gene>
    <name evidence="1" type="ORF">Rrhod_0323</name>
</gene>
<reference evidence="1 2" key="1">
    <citation type="journal article" date="2013" name="Genome Announc.">
        <title>Draft Genome Sequence of Rhodococcus rhodnii Strain LMG5362, a Symbiont of Rhodnius prolixus (Hemiptera, Reduviidae, Triatominae), the Principle Vector of Trypanosoma cruzi.</title>
        <authorList>
            <person name="Pachebat J.A."/>
            <person name="van Keulen G."/>
            <person name="Whitten M.M."/>
            <person name="Girdwood S."/>
            <person name="Del Sol R."/>
            <person name="Dyson P.J."/>
            <person name="Facey P.D."/>
        </authorList>
    </citation>
    <scope>NUCLEOTIDE SEQUENCE [LARGE SCALE GENOMIC DNA]</scope>
    <source>
        <strain evidence="1 2">LMG 5362</strain>
    </source>
</reference>
<sequence length="48" mass="5337">MDHRPSSLVNLVFRGPPGLWTTLWNLWTTPAIGQFRQSAALRAVVGFA</sequence>
<evidence type="ECO:0000313" key="1">
    <source>
        <dbReference type="EMBL" id="EOM78313.1"/>
    </source>
</evidence>
<keyword evidence="2" id="KW-1185">Reference proteome</keyword>
<name>R7WSU6_9NOCA</name>
<organism evidence="1 2">
    <name type="scientific">Rhodococcus rhodnii LMG 5362</name>
    <dbReference type="NCBI Taxonomy" id="1273125"/>
    <lineage>
        <taxon>Bacteria</taxon>
        <taxon>Bacillati</taxon>
        <taxon>Actinomycetota</taxon>
        <taxon>Actinomycetes</taxon>
        <taxon>Mycobacteriales</taxon>
        <taxon>Nocardiaceae</taxon>
        <taxon>Rhodococcus</taxon>
    </lineage>
</organism>
<protein>
    <submittedName>
        <fullName evidence="1">Uncharacterized protein</fullName>
    </submittedName>
</protein>
<accession>R7WSU6</accession>
<dbReference type="AlphaFoldDB" id="R7WSU6"/>
<comment type="caution">
    <text evidence="1">The sequence shown here is derived from an EMBL/GenBank/DDBJ whole genome shotgun (WGS) entry which is preliminary data.</text>
</comment>
<dbReference type="Proteomes" id="UP000013525">
    <property type="component" value="Unassembled WGS sequence"/>
</dbReference>
<dbReference type="EMBL" id="APMY01000007">
    <property type="protein sequence ID" value="EOM78313.1"/>
    <property type="molecule type" value="Genomic_DNA"/>
</dbReference>
<proteinExistence type="predicted"/>